<name>A0ABD3HCB8_9MARC</name>
<keyword evidence="2" id="KW-1185">Reference proteome</keyword>
<proteinExistence type="predicted"/>
<dbReference type="EMBL" id="JBJQOH010000004">
    <property type="protein sequence ID" value="KAL3689160.1"/>
    <property type="molecule type" value="Genomic_DNA"/>
</dbReference>
<dbReference type="AlphaFoldDB" id="A0ABD3HCB8"/>
<protein>
    <recommendedName>
        <fullName evidence="3">Transposase</fullName>
    </recommendedName>
</protein>
<accession>A0ABD3HCB8</accession>
<sequence>MAAHTLTLMEASESDLAWAPHTIHTACILHNFLQRNDDVLEQRSTSSRNLRSRTRLRAEHASDYAETVREELASHLCLRN</sequence>
<gene>
    <name evidence="1" type="ORF">R1sor_015469</name>
</gene>
<dbReference type="Proteomes" id="UP001633002">
    <property type="component" value="Unassembled WGS sequence"/>
</dbReference>
<organism evidence="1 2">
    <name type="scientific">Riccia sorocarpa</name>
    <dbReference type="NCBI Taxonomy" id="122646"/>
    <lineage>
        <taxon>Eukaryota</taxon>
        <taxon>Viridiplantae</taxon>
        <taxon>Streptophyta</taxon>
        <taxon>Embryophyta</taxon>
        <taxon>Marchantiophyta</taxon>
        <taxon>Marchantiopsida</taxon>
        <taxon>Marchantiidae</taxon>
        <taxon>Marchantiales</taxon>
        <taxon>Ricciaceae</taxon>
        <taxon>Riccia</taxon>
    </lineage>
</organism>
<comment type="caution">
    <text evidence="1">The sequence shown here is derived from an EMBL/GenBank/DDBJ whole genome shotgun (WGS) entry which is preliminary data.</text>
</comment>
<reference evidence="1 2" key="1">
    <citation type="submission" date="2024-09" db="EMBL/GenBank/DDBJ databases">
        <title>Chromosome-scale assembly of Riccia sorocarpa.</title>
        <authorList>
            <person name="Paukszto L."/>
        </authorList>
    </citation>
    <scope>NUCLEOTIDE SEQUENCE [LARGE SCALE GENOMIC DNA]</scope>
    <source>
        <strain evidence="1">LP-2024</strain>
        <tissue evidence="1">Aerial parts of the thallus</tissue>
    </source>
</reference>
<evidence type="ECO:0000313" key="1">
    <source>
        <dbReference type="EMBL" id="KAL3689160.1"/>
    </source>
</evidence>
<evidence type="ECO:0000313" key="2">
    <source>
        <dbReference type="Proteomes" id="UP001633002"/>
    </source>
</evidence>
<evidence type="ECO:0008006" key="3">
    <source>
        <dbReference type="Google" id="ProtNLM"/>
    </source>
</evidence>